<dbReference type="RefSeq" id="YP_010082878.1">
    <property type="nucleotide sequence ID" value="NC_055035.1"/>
</dbReference>
<keyword evidence="2" id="KW-1185">Reference proteome</keyword>
<dbReference type="Proteomes" id="UP000292160">
    <property type="component" value="Segment"/>
</dbReference>
<dbReference type="EMBL" id="MK554696">
    <property type="protein sequence ID" value="QBJ04146.1"/>
    <property type="molecule type" value="Genomic_DNA"/>
</dbReference>
<proteinExistence type="predicted"/>
<accession>A0A481W614</accession>
<dbReference type="GeneID" id="65071886"/>
<reference evidence="1 2" key="1">
    <citation type="submission" date="2019-02" db="EMBL/GenBank/DDBJ databases">
        <title>Genomic, morphological and functional characterisation of novel bacteriophage Fnu1 capable of disrupt Fusobacterium nucleatum biofilm.</title>
        <authorList>
            <person name="Kabwe M."/>
            <person name="Brown T.L."/>
            <person name="Dashper S."/>
            <person name="Speirs L."/>
            <person name="Ku H."/>
            <person name="Petrovski S."/>
            <person name="Chan H.T."/>
            <person name="Lock P."/>
            <person name="Tucci J."/>
        </authorList>
    </citation>
    <scope>NUCLEOTIDE SEQUENCE [LARGE SCALE GENOMIC DNA]</scope>
</reference>
<sequence length="146" mass="17851">MKERIKVNFYLPKEDEYLYKWELNILDRGYDFNMLGYDIFNIGKNDFIIVQFNEEDKYNTKIYSTTQKVTSYAMEEIKEIVDCINKAYFYIDISDKVSIVLDYDRDLDKDRTRKRLNNYFDTYWEAQEKYNKIIDIIKGEVENNEK</sequence>
<dbReference type="KEGG" id="vg:65071886"/>
<evidence type="ECO:0000313" key="2">
    <source>
        <dbReference type="Proteomes" id="UP000292160"/>
    </source>
</evidence>
<protein>
    <submittedName>
        <fullName evidence="1">Uncharacterized protein</fullName>
    </submittedName>
</protein>
<name>A0A481W614_9CAUD</name>
<organism evidence="1 2">
    <name type="scientific">Fusobacterium phage Fnu1</name>
    <dbReference type="NCBI Taxonomy" id="2530024"/>
    <lineage>
        <taxon>Viruses</taxon>
        <taxon>Duplodnaviria</taxon>
        <taxon>Heunggongvirae</taxon>
        <taxon>Uroviricota</taxon>
        <taxon>Caudoviricetes</taxon>
        <taxon>Latrobevirus</taxon>
        <taxon>Latrobevirus FNU1</taxon>
    </lineage>
</organism>
<evidence type="ECO:0000313" key="1">
    <source>
        <dbReference type="EMBL" id="QBJ04146.1"/>
    </source>
</evidence>